<dbReference type="Proteomes" id="UP000092154">
    <property type="component" value="Unassembled WGS sequence"/>
</dbReference>
<evidence type="ECO:0000313" key="1">
    <source>
        <dbReference type="EMBL" id="OAX35408.1"/>
    </source>
</evidence>
<sequence>MWKMARVCSKGSRQLIMQSRRKLIWTASQQTSLVALFTSTNLPRPPGYPSISSGNTRSLGLFSSSYLLPAAESFEVSNILIDIAIGLYLAVSYSATLAHLGSGAYERLVRATSEGVVVYMDMS</sequence>
<name>A0A1B7MS18_9AGAM</name>
<gene>
    <name evidence="1" type="ORF">K503DRAFT_371442</name>
</gene>
<proteinExistence type="predicted"/>
<protein>
    <submittedName>
        <fullName evidence="1">Uncharacterized protein</fullName>
    </submittedName>
</protein>
<reference evidence="1 2" key="1">
    <citation type="submission" date="2016-06" db="EMBL/GenBank/DDBJ databases">
        <title>Comparative genomics of the ectomycorrhizal sister species Rhizopogon vinicolor and Rhizopogon vesiculosus (Basidiomycota: Boletales) reveals a divergence of the mating type B locus.</title>
        <authorList>
            <consortium name="DOE Joint Genome Institute"/>
            <person name="Mujic A.B."/>
            <person name="Kuo A."/>
            <person name="Tritt A."/>
            <person name="Lipzen A."/>
            <person name="Chen C."/>
            <person name="Johnson J."/>
            <person name="Sharma A."/>
            <person name="Barry K."/>
            <person name="Grigoriev I.V."/>
            <person name="Spatafora J.W."/>
        </authorList>
    </citation>
    <scope>NUCLEOTIDE SEQUENCE [LARGE SCALE GENOMIC DNA]</scope>
    <source>
        <strain evidence="1 2">AM-OR11-026</strain>
    </source>
</reference>
<evidence type="ECO:0000313" key="2">
    <source>
        <dbReference type="Proteomes" id="UP000092154"/>
    </source>
</evidence>
<dbReference type="EMBL" id="KV448504">
    <property type="protein sequence ID" value="OAX35408.1"/>
    <property type="molecule type" value="Genomic_DNA"/>
</dbReference>
<organism evidence="1 2">
    <name type="scientific">Rhizopogon vinicolor AM-OR11-026</name>
    <dbReference type="NCBI Taxonomy" id="1314800"/>
    <lineage>
        <taxon>Eukaryota</taxon>
        <taxon>Fungi</taxon>
        <taxon>Dikarya</taxon>
        <taxon>Basidiomycota</taxon>
        <taxon>Agaricomycotina</taxon>
        <taxon>Agaricomycetes</taxon>
        <taxon>Agaricomycetidae</taxon>
        <taxon>Boletales</taxon>
        <taxon>Suillineae</taxon>
        <taxon>Rhizopogonaceae</taxon>
        <taxon>Rhizopogon</taxon>
    </lineage>
</organism>
<dbReference type="AlphaFoldDB" id="A0A1B7MS18"/>
<dbReference type="InParanoid" id="A0A1B7MS18"/>
<keyword evidence="2" id="KW-1185">Reference proteome</keyword>
<accession>A0A1B7MS18</accession>